<comment type="caution">
    <text evidence="6">The sequence shown here is derived from an EMBL/GenBank/DDBJ whole genome shotgun (WGS) entry which is preliminary data.</text>
</comment>
<accession>A0A2N9VZY0</accession>
<keyword evidence="3 4" id="KW-0408">Iron</keyword>
<name>A0A2N9VZY0_9HYPH</name>
<dbReference type="SUPFAM" id="SSF46626">
    <property type="entry name" value="Cytochrome c"/>
    <property type="match status" value="1"/>
</dbReference>
<evidence type="ECO:0000259" key="5">
    <source>
        <dbReference type="PROSITE" id="PS51007"/>
    </source>
</evidence>
<evidence type="ECO:0000313" key="7">
    <source>
        <dbReference type="Proteomes" id="UP000232163"/>
    </source>
</evidence>
<gene>
    <name evidence="6" type="ORF">B5P45_09595</name>
</gene>
<evidence type="ECO:0000256" key="3">
    <source>
        <dbReference type="ARBA" id="ARBA00023004"/>
    </source>
</evidence>
<dbReference type="AlphaFoldDB" id="A0A2N9VZY0"/>
<proteinExistence type="predicted"/>
<keyword evidence="1 4" id="KW-0349">Heme</keyword>
<evidence type="ECO:0000256" key="4">
    <source>
        <dbReference type="PROSITE-ProRule" id="PRU00433"/>
    </source>
</evidence>
<keyword evidence="2 4" id="KW-0479">Metal-binding</keyword>
<dbReference type="PANTHER" id="PTHR35008:SF4">
    <property type="entry name" value="BLL4482 PROTEIN"/>
    <property type="match status" value="1"/>
</dbReference>
<protein>
    <submittedName>
        <fullName evidence="6">Cytochrome C</fullName>
    </submittedName>
</protein>
<dbReference type="InterPro" id="IPR009056">
    <property type="entry name" value="Cyt_c-like_dom"/>
</dbReference>
<evidence type="ECO:0000313" key="6">
    <source>
        <dbReference type="EMBL" id="PIO45048.1"/>
    </source>
</evidence>
<dbReference type="Proteomes" id="UP000232163">
    <property type="component" value="Unassembled WGS sequence"/>
</dbReference>
<dbReference type="Gene3D" id="1.10.760.10">
    <property type="entry name" value="Cytochrome c-like domain"/>
    <property type="match status" value="1"/>
</dbReference>
<dbReference type="GO" id="GO:0020037">
    <property type="term" value="F:heme binding"/>
    <property type="evidence" value="ECO:0007669"/>
    <property type="project" value="InterPro"/>
</dbReference>
<organism evidence="6 7">
    <name type="scientific">Phyllobacterium zundukense</name>
    <dbReference type="NCBI Taxonomy" id="1867719"/>
    <lineage>
        <taxon>Bacteria</taxon>
        <taxon>Pseudomonadati</taxon>
        <taxon>Pseudomonadota</taxon>
        <taxon>Alphaproteobacteria</taxon>
        <taxon>Hyphomicrobiales</taxon>
        <taxon>Phyllobacteriaceae</taxon>
        <taxon>Phyllobacterium</taxon>
    </lineage>
</organism>
<feature type="domain" description="Cytochrome c" evidence="5">
    <location>
        <begin position="39"/>
        <end position="138"/>
    </location>
</feature>
<dbReference type="PANTHER" id="PTHR35008">
    <property type="entry name" value="BLL4482 PROTEIN-RELATED"/>
    <property type="match status" value="1"/>
</dbReference>
<dbReference type="Pfam" id="PF00034">
    <property type="entry name" value="Cytochrom_C"/>
    <property type="match status" value="1"/>
</dbReference>
<evidence type="ECO:0000256" key="2">
    <source>
        <dbReference type="ARBA" id="ARBA00022723"/>
    </source>
</evidence>
<dbReference type="InterPro" id="IPR051459">
    <property type="entry name" value="Cytochrome_c-type_DH"/>
</dbReference>
<dbReference type="GO" id="GO:0009055">
    <property type="term" value="F:electron transfer activity"/>
    <property type="evidence" value="ECO:0007669"/>
    <property type="project" value="InterPro"/>
</dbReference>
<dbReference type="KEGG" id="pht:BLM14_22395"/>
<reference evidence="6 7" key="1">
    <citation type="journal article" date="2017" name="Int J Environ Stud">
        <title>Does the Miocene-Pliocene relict legume Oxytropis triphylla form nitrogen-fixing nodules with a combination of bacterial strains?</title>
        <authorList>
            <person name="Safronova V."/>
            <person name="Belimov A."/>
            <person name="Sazanova A."/>
            <person name="Kuznetsova I."/>
            <person name="Popova J."/>
            <person name="Andronov E."/>
            <person name="Verkhozina A."/>
            <person name="Tikhonovich I."/>
        </authorList>
    </citation>
    <scope>NUCLEOTIDE SEQUENCE [LARGE SCALE GENOMIC DNA]</scope>
    <source>
        <strain evidence="6 7">Tri-38</strain>
    </source>
</reference>
<evidence type="ECO:0000256" key="1">
    <source>
        <dbReference type="ARBA" id="ARBA00022617"/>
    </source>
</evidence>
<dbReference type="EMBL" id="MZMT01000024">
    <property type="protein sequence ID" value="PIO45048.1"/>
    <property type="molecule type" value="Genomic_DNA"/>
</dbReference>
<dbReference type="PROSITE" id="PS51007">
    <property type="entry name" value="CYTC"/>
    <property type="match status" value="1"/>
</dbReference>
<sequence>MRRLPLFLLVASAAMAAVIGGYVLLPSRATGLLDPHNRMLVARGEGLYLAQCAACHGRHLEGQPNWRGVDADGYLPAPPHDKTGHTWHHPDQLLFNIVKLGTAKAANLKDYKTRMAAFENTLSDDDIIAVLSYIKSQWPEDMQIRHDKLNQAYELKDKAAK</sequence>
<keyword evidence="7" id="KW-1185">Reference proteome</keyword>
<dbReference type="InterPro" id="IPR036909">
    <property type="entry name" value="Cyt_c-like_dom_sf"/>
</dbReference>
<dbReference type="GO" id="GO:0046872">
    <property type="term" value="F:metal ion binding"/>
    <property type="evidence" value="ECO:0007669"/>
    <property type="project" value="UniProtKB-KW"/>
</dbReference>